<keyword evidence="8" id="KW-1185">Reference proteome</keyword>
<sequence length="987" mass="112357">MNAAFRMEIVDTIQNLNEYWGPPAQNWFDYFVDAPKLSQLLSKPGNQETVVRLAIQFAEQAATTQKEGEMMVAKGFPNEDVQFAERKAACLILCAMACFAYIGWDIEYLIDKYNEILSVRILIENILGLCRSSEMPTDIQFAEYLFARWAMAVDRRFRLPPPPAKQTVNNPLLVPDLHLTKHENIRKMVVDTRTWFPQVVSSLEKFIGEAKDLSVPGVNCFLSPFLEKGSMSLGVGIVGVNVLCMWAPRPIFNLSTTLLSGADIASACRFELLRFHFANGSMDIAQELLKQITLPTSTSPLVSIDKRELNGYYLALNVPSTMPPMPLTVREFLPDQKLLTDDSSPFRRSRMWRLRAVNRTSGQLQVAFRSENSAKDVLEGRATSVRQRLLEKVVQQRFIKSLQRQIASVRDVVIRRRIDALLIFLCATVSGMREELLRCGWDTPSRLRSLASQAPKTATPPLSAQIVKMILTSDNPFWTMLTSFNAAELKLAMTNIERPFMRPFMFVMPEMLAECVLITRPVNELHAILLAKLNQLAEMMNRTEWDAECQTYWQEFGLPANCQIVMLTEAVRVQAQCISARALRHDGPDAAGDERQLRSMKKLFIMNADADLLKKPGGIAFAAQTFARALNAEDFDFITTEVKFPSTTTTMAQLLAAYLMSSAPGKDASQLRKVCDTFNAHIGPLFDQVNRSARRDVNRGRDREDQARAATVLELTRFLRLIRNESLLSLLITYFGYLFNRYLLAKKRPHLRMTLPLGEIFGHESELSHVNILAVQELLEIFFRNALLVNPTHPQWLRSAADFRYGRGLLSEAGILYMEYLVASRTPLLVAPQENLVEDLIWRRLRVCLSKSHWFTLAALVCQNIEHKREEEYIKAMEDVTVSSFAIGRLSTVCYRYQLGFIKFLYSQLSLDAGADYSCMVYDNTLAELLSDVYERNHMQPSADLLFSYAYRSCMNPEGRDVLAREQSRRCQRLLRTLAAQLFDAHF</sequence>
<reference evidence="8" key="1">
    <citation type="journal article" date="2015" name="Nat. Genet.">
        <title>The genome and transcriptome of the zoonotic hookworm Ancylostoma ceylanicum identify infection-specific gene families.</title>
        <authorList>
            <person name="Schwarz E.M."/>
            <person name="Hu Y."/>
            <person name="Antoshechkin I."/>
            <person name="Miller M.M."/>
            <person name="Sternberg P.W."/>
            <person name="Aroian R.V."/>
        </authorList>
    </citation>
    <scope>NUCLEOTIDE SEQUENCE</scope>
    <source>
        <strain evidence="8">HY135</strain>
    </source>
</reference>
<comment type="subcellular location">
    <subcellularLocation>
        <location evidence="2">Chromosome</location>
    </subcellularLocation>
    <subcellularLocation>
        <location evidence="1">Nucleus</location>
    </subcellularLocation>
</comment>
<dbReference type="InterPro" id="IPR038751">
    <property type="entry name" value="INTS8"/>
</dbReference>
<dbReference type="GO" id="GO:0034472">
    <property type="term" value="P:snRNA 3'-end processing"/>
    <property type="evidence" value="ECO:0007669"/>
    <property type="project" value="InterPro"/>
</dbReference>
<dbReference type="AlphaFoldDB" id="A0A016UC42"/>
<feature type="domain" description="INTS8 TPR repeats" evidence="6">
    <location>
        <begin position="902"/>
        <end position="981"/>
    </location>
</feature>
<evidence type="ECO:0000256" key="2">
    <source>
        <dbReference type="ARBA" id="ARBA00004286"/>
    </source>
</evidence>
<comment type="similarity">
    <text evidence="3">Belongs to the Integrator subunit 8 family.</text>
</comment>
<evidence type="ECO:0000256" key="1">
    <source>
        <dbReference type="ARBA" id="ARBA00004123"/>
    </source>
</evidence>
<keyword evidence="5" id="KW-0539">Nucleus</keyword>
<comment type="caution">
    <text evidence="7">The sequence shown here is derived from an EMBL/GenBank/DDBJ whole genome shotgun (WGS) entry which is preliminary data.</text>
</comment>
<dbReference type="Proteomes" id="UP000024635">
    <property type="component" value="Unassembled WGS sequence"/>
</dbReference>
<dbReference type="Pfam" id="PF25756">
    <property type="entry name" value="TPR_INTS8"/>
    <property type="match status" value="2"/>
</dbReference>
<evidence type="ECO:0000256" key="5">
    <source>
        <dbReference type="ARBA" id="ARBA00023242"/>
    </source>
</evidence>
<dbReference type="PANTHER" id="PTHR13350">
    <property type="entry name" value="INTEGRATOR COMPLEX SUBUNIT 8"/>
    <property type="match status" value="1"/>
</dbReference>
<dbReference type="InterPro" id="IPR057980">
    <property type="entry name" value="TPR_INTS8"/>
</dbReference>
<keyword evidence="4" id="KW-0158">Chromosome</keyword>
<dbReference type="PANTHER" id="PTHR13350:SF1">
    <property type="entry name" value="INTEGRATOR COMPLEX SUBUNIT 8"/>
    <property type="match status" value="1"/>
</dbReference>
<dbReference type="EMBL" id="JARK01001384">
    <property type="protein sequence ID" value="EYC12168.1"/>
    <property type="molecule type" value="Genomic_DNA"/>
</dbReference>
<accession>A0A016UC42</accession>
<dbReference type="GO" id="GO:0005694">
    <property type="term" value="C:chromosome"/>
    <property type="evidence" value="ECO:0007669"/>
    <property type="project" value="UniProtKB-SubCell"/>
</dbReference>
<protein>
    <recommendedName>
        <fullName evidence="6">INTS8 TPR repeats domain-containing protein</fullName>
    </recommendedName>
</protein>
<evidence type="ECO:0000256" key="3">
    <source>
        <dbReference type="ARBA" id="ARBA00007147"/>
    </source>
</evidence>
<dbReference type="GO" id="GO:0032039">
    <property type="term" value="C:integrator complex"/>
    <property type="evidence" value="ECO:0007669"/>
    <property type="project" value="TreeGrafter"/>
</dbReference>
<organism evidence="7 8">
    <name type="scientific">Ancylostoma ceylanicum</name>
    <dbReference type="NCBI Taxonomy" id="53326"/>
    <lineage>
        <taxon>Eukaryota</taxon>
        <taxon>Metazoa</taxon>
        <taxon>Ecdysozoa</taxon>
        <taxon>Nematoda</taxon>
        <taxon>Chromadorea</taxon>
        <taxon>Rhabditida</taxon>
        <taxon>Rhabditina</taxon>
        <taxon>Rhabditomorpha</taxon>
        <taxon>Strongyloidea</taxon>
        <taxon>Ancylostomatidae</taxon>
        <taxon>Ancylostomatinae</taxon>
        <taxon>Ancylostoma</taxon>
    </lineage>
</organism>
<evidence type="ECO:0000313" key="7">
    <source>
        <dbReference type="EMBL" id="EYC12168.1"/>
    </source>
</evidence>
<name>A0A016UC42_9BILA</name>
<evidence type="ECO:0000313" key="8">
    <source>
        <dbReference type="Proteomes" id="UP000024635"/>
    </source>
</evidence>
<evidence type="ECO:0000259" key="6">
    <source>
        <dbReference type="Pfam" id="PF25756"/>
    </source>
</evidence>
<dbReference type="STRING" id="53326.A0A016UC42"/>
<proteinExistence type="inferred from homology"/>
<gene>
    <name evidence="7" type="primary">Acey_s0048.g1646</name>
    <name evidence="7" type="synonym">Acey-Y48G10A.4</name>
    <name evidence="7" type="ORF">Y032_0048g1646</name>
</gene>
<feature type="domain" description="INTS8 TPR repeats" evidence="6">
    <location>
        <begin position="471"/>
        <end position="878"/>
    </location>
</feature>
<evidence type="ECO:0000256" key="4">
    <source>
        <dbReference type="ARBA" id="ARBA00022454"/>
    </source>
</evidence>
<dbReference type="OrthoDB" id="5782487at2759"/>